<dbReference type="PROSITE" id="PS50967">
    <property type="entry name" value="HRDC"/>
    <property type="match status" value="1"/>
</dbReference>
<evidence type="ECO:0000256" key="13">
    <source>
        <dbReference type="ARBA" id="ARBA00023204"/>
    </source>
</evidence>
<dbReference type="Gene3D" id="3.40.50.300">
    <property type="entry name" value="P-loop containing nucleotide triphosphate hydrolases"/>
    <property type="match status" value="2"/>
</dbReference>
<dbReference type="GO" id="GO:0046872">
    <property type="term" value="F:metal ion binding"/>
    <property type="evidence" value="ECO:0007669"/>
    <property type="project" value="UniProtKB-KW"/>
</dbReference>
<dbReference type="GO" id="GO:0006310">
    <property type="term" value="P:DNA recombination"/>
    <property type="evidence" value="ECO:0007669"/>
    <property type="project" value="UniProtKB-UniRule"/>
</dbReference>
<evidence type="ECO:0000256" key="10">
    <source>
        <dbReference type="ARBA" id="ARBA00022840"/>
    </source>
</evidence>
<dbReference type="Pfam" id="PF00271">
    <property type="entry name" value="Helicase_C"/>
    <property type="match status" value="1"/>
</dbReference>
<dbReference type="EC" id="5.6.2.4" evidence="16"/>
<dbReference type="SMART" id="SM00956">
    <property type="entry name" value="RQC"/>
    <property type="match status" value="1"/>
</dbReference>
<dbReference type="GO" id="GO:0016787">
    <property type="term" value="F:hydrolase activity"/>
    <property type="evidence" value="ECO:0007669"/>
    <property type="project" value="UniProtKB-KW"/>
</dbReference>
<evidence type="ECO:0000256" key="3">
    <source>
        <dbReference type="ARBA" id="ARBA00005446"/>
    </source>
</evidence>
<keyword evidence="14" id="KW-0413">Isomerase</keyword>
<dbReference type="GO" id="GO:0005737">
    <property type="term" value="C:cytoplasm"/>
    <property type="evidence" value="ECO:0007669"/>
    <property type="project" value="TreeGrafter"/>
</dbReference>
<keyword evidence="6" id="KW-0227">DNA damage</keyword>
<dbReference type="SUPFAM" id="SSF52540">
    <property type="entry name" value="P-loop containing nucleoside triphosphate hydrolases"/>
    <property type="match status" value="2"/>
</dbReference>
<dbReference type="InterPro" id="IPR018982">
    <property type="entry name" value="RQC_domain"/>
</dbReference>
<keyword evidence="12" id="KW-0233">DNA recombination</keyword>
<dbReference type="Pfam" id="PF09382">
    <property type="entry name" value="RQC"/>
    <property type="match status" value="1"/>
</dbReference>
<dbReference type="FunFam" id="3.40.50.300:FF:000156">
    <property type="entry name" value="ATP-dependent DNA helicase recQ"/>
    <property type="match status" value="1"/>
</dbReference>
<dbReference type="EMBL" id="JAHHHD010000026">
    <property type="protein sequence ID" value="MBW4660815.1"/>
    <property type="molecule type" value="Genomic_DNA"/>
</dbReference>
<feature type="domain" description="Helicase C-terminal" evidence="19">
    <location>
        <begin position="231"/>
        <end position="383"/>
    </location>
</feature>
<comment type="catalytic activity">
    <reaction evidence="15">
        <text>Couples ATP hydrolysis with the unwinding of duplex DNA by translocating in the 3'-5' direction.</text>
        <dbReference type="EC" id="5.6.2.4"/>
    </reaction>
</comment>
<evidence type="ECO:0000256" key="1">
    <source>
        <dbReference type="ARBA" id="ARBA00001946"/>
    </source>
</evidence>
<dbReference type="Pfam" id="PF16124">
    <property type="entry name" value="RecQ_Zn_bind"/>
    <property type="match status" value="1"/>
</dbReference>
<dbReference type="NCBIfam" id="TIGR01389">
    <property type="entry name" value="recQ"/>
    <property type="match status" value="1"/>
</dbReference>
<protein>
    <recommendedName>
        <fullName evidence="16">DNA helicase RecQ</fullName>
        <ecNumber evidence="16">5.6.2.4</ecNumber>
    </recommendedName>
</protein>
<dbReference type="PROSITE" id="PS51194">
    <property type="entry name" value="HELICASE_CTER"/>
    <property type="match status" value="1"/>
</dbReference>
<dbReference type="GO" id="GO:0043590">
    <property type="term" value="C:bacterial nucleoid"/>
    <property type="evidence" value="ECO:0007669"/>
    <property type="project" value="TreeGrafter"/>
</dbReference>
<keyword evidence="9" id="KW-0862">Zinc</keyword>
<evidence type="ECO:0000256" key="12">
    <source>
        <dbReference type="ARBA" id="ARBA00023172"/>
    </source>
</evidence>
<evidence type="ECO:0000256" key="11">
    <source>
        <dbReference type="ARBA" id="ARBA00023125"/>
    </source>
</evidence>
<proteinExistence type="inferred from homology"/>
<evidence type="ECO:0000256" key="16">
    <source>
        <dbReference type="NCBIfam" id="TIGR01389"/>
    </source>
</evidence>
<organism evidence="20 21">
    <name type="scientific">Drouetiella hepatica Uher 2000/2452</name>
    <dbReference type="NCBI Taxonomy" id="904376"/>
    <lineage>
        <taxon>Bacteria</taxon>
        <taxon>Bacillati</taxon>
        <taxon>Cyanobacteriota</taxon>
        <taxon>Cyanophyceae</taxon>
        <taxon>Oculatellales</taxon>
        <taxon>Oculatellaceae</taxon>
        <taxon>Drouetiella</taxon>
    </lineage>
</organism>
<dbReference type="InterPro" id="IPR011545">
    <property type="entry name" value="DEAD/DEAH_box_helicase_dom"/>
</dbReference>
<dbReference type="InterPro" id="IPR027417">
    <property type="entry name" value="P-loop_NTPase"/>
</dbReference>
<comment type="caution">
    <text evidence="20">The sequence shown here is derived from an EMBL/GenBank/DDBJ whole genome shotgun (WGS) entry which is preliminary data.</text>
</comment>
<evidence type="ECO:0000256" key="8">
    <source>
        <dbReference type="ARBA" id="ARBA00022806"/>
    </source>
</evidence>
<sequence>MTVNVSPPAFESLDLALKHYFGYDTFRLEQQSIIEAALENQDLLVIMPTGGGKSLCFQLPALLKSGLTIVVSPLIALMQDQVEALRDNGIGATFLNSTVGSSEVRDRASQILSGKIKLLYVAPERLLTEQFLLFLEQVRHQVGIAALAIDEAHCVSEWGHDFRPEYRKIREVRSRFPDVPVLALTATATERVRLDIIQQLGLQQPNIHVASFNRQNLYYEVRPKQSQSYRELLQLVRQTPGAAIIYCLSRKKVDEITLRLQQDGIEALPYHAGLSDGDRSKNQRRFIRDDVRVMVATVAFGMGINKPDVRLVVHYDLPRNLESYYQESGRAGRDGEAAKCILYFGLGDIKTIDFLIAQKIDPVTGNALEEEQQIARQQLRQVIDYAEGSDCRRTIQLSYFGERFPGQCDNCDNCLRPKPLVDWTIEAQKFLSCIARCQERFGMKYVIDVLRGSKDKRILSNRHDQLSTYGIGREHSLDEWRALGRSLLHQGLVEETSDGYAVLKLNALSWEVLRKQRSVQVALPNQPTAKSEGSSQSRAQAELLFDQLRSLRKSVADEHSVPPYVVFADSSIRLMSQVQPQTLEEFSEISGVGSHKLRQYGDRFVAEIRAFCEQQGIPLRSASAPQEVLASESAKPLVSHTHFQTLELYRNGFSPNQIAEERNIRLTTVYDHLALLMEAGQSINIDQIVSPERQCQIQAAIETVGDLSLREIRERLGENFAYDEIRLVRSWWRSQEARVGE</sequence>
<dbReference type="GO" id="GO:0009432">
    <property type="term" value="P:SOS response"/>
    <property type="evidence" value="ECO:0007669"/>
    <property type="project" value="UniProtKB-UniRule"/>
</dbReference>
<dbReference type="InterPro" id="IPR014001">
    <property type="entry name" value="Helicase_ATP-bd"/>
</dbReference>
<dbReference type="SUPFAM" id="SSF47819">
    <property type="entry name" value="HRDC-like"/>
    <property type="match status" value="1"/>
</dbReference>
<dbReference type="GO" id="GO:0009378">
    <property type="term" value="F:four-way junction helicase activity"/>
    <property type="evidence" value="ECO:0007669"/>
    <property type="project" value="TreeGrafter"/>
</dbReference>
<evidence type="ECO:0000259" key="19">
    <source>
        <dbReference type="PROSITE" id="PS51194"/>
    </source>
</evidence>
<dbReference type="SMART" id="SM00490">
    <property type="entry name" value="HELICc"/>
    <property type="match status" value="1"/>
</dbReference>
<evidence type="ECO:0000313" key="21">
    <source>
        <dbReference type="Proteomes" id="UP000757435"/>
    </source>
</evidence>
<evidence type="ECO:0000256" key="5">
    <source>
        <dbReference type="ARBA" id="ARBA00022741"/>
    </source>
</evidence>
<accession>A0A951UNU0</accession>
<dbReference type="InterPro" id="IPR010997">
    <property type="entry name" value="HRDC-like_sf"/>
</dbReference>
<dbReference type="SMART" id="SM00487">
    <property type="entry name" value="DEXDc"/>
    <property type="match status" value="1"/>
</dbReference>
<dbReference type="Gene3D" id="1.10.10.1390">
    <property type="entry name" value="ATP-dependent DNA helicase RecQ"/>
    <property type="match status" value="1"/>
</dbReference>
<gene>
    <name evidence="20" type="primary">recQ</name>
    <name evidence="20" type="ORF">KME15_19240</name>
</gene>
<dbReference type="GO" id="GO:0005524">
    <property type="term" value="F:ATP binding"/>
    <property type="evidence" value="ECO:0007669"/>
    <property type="project" value="UniProtKB-KW"/>
</dbReference>
<dbReference type="CDD" id="cd17920">
    <property type="entry name" value="DEXHc_RecQ"/>
    <property type="match status" value="1"/>
</dbReference>
<dbReference type="InterPro" id="IPR029491">
    <property type="entry name" value="Helicase_HTH"/>
</dbReference>
<dbReference type="Pfam" id="PF14493">
    <property type="entry name" value="HTH_40"/>
    <property type="match status" value="1"/>
</dbReference>
<dbReference type="CDD" id="cd18794">
    <property type="entry name" value="SF2_C_RecQ"/>
    <property type="match status" value="1"/>
</dbReference>
<keyword evidence="10" id="KW-0067">ATP-binding</keyword>
<keyword evidence="13" id="KW-0234">DNA repair</keyword>
<dbReference type="FunFam" id="3.40.50.300:FF:000296">
    <property type="entry name" value="ATP-dependent DNA helicase RecQ"/>
    <property type="match status" value="1"/>
</dbReference>
<dbReference type="GO" id="GO:0043138">
    <property type="term" value="F:3'-5' DNA helicase activity"/>
    <property type="evidence" value="ECO:0007669"/>
    <property type="project" value="UniProtKB-EC"/>
</dbReference>
<dbReference type="GO" id="GO:0006260">
    <property type="term" value="P:DNA replication"/>
    <property type="evidence" value="ECO:0007669"/>
    <property type="project" value="InterPro"/>
</dbReference>
<feature type="domain" description="Helicase ATP-binding" evidence="18">
    <location>
        <begin position="34"/>
        <end position="206"/>
    </location>
</feature>
<comment type="cofactor">
    <cofactor evidence="1">
        <name>Mg(2+)</name>
        <dbReference type="ChEBI" id="CHEBI:18420"/>
    </cofactor>
</comment>
<dbReference type="InterPro" id="IPR004589">
    <property type="entry name" value="DNA_helicase_ATP-dep_RecQ"/>
</dbReference>
<dbReference type="InterPro" id="IPR036388">
    <property type="entry name" value="WH-like_DNA-bd_sf"/>
</dbReference>
<dbReference type="InterPro" id="IPR044876">
    <property type="entry name" value="HRDC_dom_sf"/>
</dbReference>
<dbReference type="PROSITE" id="PS51192">
    <property type="entry name" value="HELICASE_ATP_BIND_1"/>
    <property type="match status" value="1"/>
</dbReference>
<evidence type="ECO:0000256" key="7">
    <source>
        <dbReference type="ARBA" id="ARBA00022801"/>
    </source>
</evidence>
<dbReference type="Gene3D" id="1.10.10.10">
    <property type="entry name" value="Winged helix-like DNA-binding domain superfamily/Winged helix DNA-binding domain"/>
    <property type="match status" value="1"/>
</dbReference>
<evidence type="ECO:0000256" key="2">
    <source>
        <dbReference type="ARBA" id="ARBA00001947"/>
    </source>
</evidence>
<evidence type="ECO:0000259" key="18">
    <source>
        <dbReference type="PROSITE" id="PS51192"/>
    </source>
</evidence>
<dbReference type="Pfam" id="PF00270">
    <property type="entry name" value="DEAD"/>
    <property type="match status" value="1"/>
</dbReference>
<evidence type="ECO:0000256" key="6">
    <source>
        <dbReference type="ARBA" id="ARBA00022763"/>
    </source>
</evidence>
<dbReference type="PANTHER" id="PTHR13710:SF105">
    <property type="entry name" value="ATP-DEPENDENT DNA HELICASE Q1"/>
    <property type="match status" value="1"/>
</dbReference>
<dbReference type="InterPro" id="IPR032284">
    <property type="entry name" value="RecQ_Zn-bd"/>
</dbReference>
<dbReference type="Proteomes" id="UP000757435">
    <property type="component" value="Unassembled WGS sequence"/>
</dbReference>
<evidence type="ECO:0000313" key="20">
    <source>
        <dbReference type="EMBL" id="MBW4660815.1"/>
    </source>
</evidence>
<dbReference type="Pfam" id="PF00570">
    <property type="entry name" value="HRDC"/>
    <property type="match status" value="1"/>
</dbReference>
<dbReference type="GO" id="GO:0006281">
    <property type="term" value="P:DNA repair"/>
    <property type="evidence" value="ECO:0007669"/>
    <property type="project" value="UniProtKB-KW"/>
</dbReference>
<evidence type="ECO:0000256" key="15">
    <source>
        <dbReference type="ARBA" id="ARBA00034617"/>
    </source>
</evidence>
<dbReference type="InterPro" id="IPR002121">
    <property type="entry name" value="HRDC_dom"/>
</dbReference>
<feature type="domain" description="HRDC" evidence="17">
    <location>
        <begin position="538"/>
        <end position="618"/>
    </location>
</feature>
<comment type="similarity">
    <text evidence="3">Belongs to the helicase family. RecQ subfamily.</text>
</comment>
<evidence type="ECO:0000256" key="14">
    <source>
        <dbReference type="ARBA" id="ARBA00023235"/>
    </source>
</evidence>
<evidence type="ECO:0000259" key="17">
    <source>
        <dbReference type="PROSITE" id="PS50967"/>
    </source>
</evidence>
<keyword evidence="4" id="KW-0479">Metal-binding</keyword>
<reference evidence="20" key="1">
    <citation type="submission" date="2021-05" db="EMBL/GenBank/DDBJ databases">
        <authorList>
            <person name="Pietrasiak N."/>
            <person name="Ward R."/>
            <person name="Stajich J.E."/>
            <person name="Kurbessoian T."/>
        </authorList>
    </citation>
    <scope>NUCLEOTIDE SEQUENCE</scope>
    <source>
        <strain evidence="20">UHER 2000/2452</strain>
    </source>
</reference>
<evidence type="ECO:0000256" key="9">
    <source>
        <dbReference type="ARBA" id="ARBA00022833"/>
    </source>
</evidence>
<dbReference type="InterPro" id="IPR001650">
    <property type="entry name" value="Helicase_C-like"/>
</dbReference>
<reference evidence="20" key="2">
    <citation type="journal article" date="2022" name="Microbiol. Resour. Announc.">
        <title>Metagenome Sequencing to Explore Phylogenomics of Terrestrial Cyanobacteria.</title>
        <authorList>
            <person name="Ward R.D."/>
            <person name="Stajich J.E."/>
            <person name="Johansen J.R."/>
            <person name="Huntemann M."/>
            <person name="Clum A."/>
            <person name="Foster B."/>
            <person name="Foster B."/>
            <person name="Roux S."/>
            <person name="Palaniappan K."/>
            <person name="Varghese N."/>
            <person name="Mukherjee S."/>
            <person name="Reddy T.B.K."/>
            <person name="Daum C."/>
            <person name="Copeland A."/>
            <person name="Chen I.A."/>
            <person name="Ivanova N.N."/>
            <person name="Kyrpides N.C."/>
            <person name="Shapiro N."/>
            <person name="Eloe-Fadrosh E.A."/>
            <person name="Pietrasiak N."/>
        </authorList>
    </citation>
    <scope>NUCLEOTIDE SEQUENCE</scope>
    <source>
        <strain evidence="20">UHER 2000/2452</strain>
    </source>
</reference>
<dbReference type="GO" id="GO:0030894">
    <property type="term" value="C:replisome"/>
    <property type="evidence" value="ECO:0007669"/>
    <property type="project" value="TreeGrafter"/>
</dbReference>
<dbReference type="AlphaFoldDB" id="A0A951UNU0"/>
<dbReference type="InterPro" id="IPR006293">
    <property type="entry name" value="DNA_helicase_ATP-dep_RecQ_bac"/>
</dbReference>
<evidence type="ECO:0000256" key="4">
    <source>
        <dbReference type="ARBA" id="ARBA00022723"/>
    </source>
</evidence>
<keyword evidence="8 20" id="KW-0347">Helicase</keyword>
<dbReference type="NCBIfam" id="TIGR00614">
    <property type="entry name" value="recQ_fam"/>
    <property type="match status" value="1"/>
</dbReference>
<dbReference type="GO" id="GO:0003677">
    <property type="term" value="F:DNA binding"/>
    <property type="evidence" value="ECO:0007669"/>
    <property type="project" value="UniProtKB-KW"/>
</dbReference>
<dbReference type="SMART" id="SM00341">
    <property type="entry name" value="HRDC"/>
    <property type="match status" value="1"/>
</dbReference>
<dbReference type="Gene3D" id="1.10.150.80">
    <property type="entry name" value="HRDC domain"/>
    <property type="match status" value="1"/>
</dbReference>
<keyword evidence="11" id="KW-0238">DNA-binding</keyword>
<keyword evidence="5" id="KW-0547">Nucleotide-binding</keyword>
<keyword evidence="7 20" id="KW-0378">Hydrolase</keyword>
<dbReference type="PANTHER" id="PTHR13710">
    <property type="entry name" value="DNA HELICASE RECQ FAMILY MEMBER"/>
    <property type="match status" value="1"/>
</dbReference>
<comment type="cofactor">
    <cofactor evidence="2">
        <name>Zn(2+)</name>
        <dbReference type="ChEBI" id="CHEBI:29105"/>
    </cofactor>
</comment>
<name>A0A951UNU0_9CYAN</name>